<dbReference type="InterPro" id="IPR006016">
    <property type="entry name" value="UspA"/>
</dbReference>
<feature type="transmembrane region" description="Helical" evidence="14">
    <location>
        <begin position="409"/>
        <end position="428"/>
    </location>
</feature>
<keyword evidence="11 14" id="KW-1133">Transmembrane helix</keyword>
<dbReference type="GO" id="GO:0005886">
    <property type="term" value="C:plasma membrane"/>
    <property type="evidence" value="ECO:0007669"/>
    <property type="project" value="UniProtKB-SubCell"/>
</dbReference>
<keyword evidence="7 14" id="KW-0812">Transmembrane</keyword>
<evidence type="ECO:0000256" key="6">
    <source>
        <dbReference type="ARBA" id="ARBA00022679"/>
    </source>
</evidence>
<dbReference type="Gene3D" id="3.40.50.300">
    <property type="entry name" value="P-loop containing nucleotide triphosphate hydrolases"/>
    <property type="match status" value="1"/>
</dbReference>
<dbReference type="GO" id="GO:0005737">
    <property type="term" value="C:cytoplasm"/>
    <property type="evidence" value="ECO:0007669"/>
    <property type="project" value="UniProtKB-ARBA"/>
</dbReference>
<gene>
    <name evidence="16" type="ORF">E6W39_12115</name>
</gene>
<dbReference type="Pfam" id="PF02702">
    <property type="entry name" value="KdpD"/>
    <property type="match status" value="1"/>
</dbReference>
<dbReference type="InterPro" id="IPR027417">
    <property type="entry name" value="P-loop_NTPase"/>
</dbReference>
<dbReference type="GO" id="GO:0000155">
    <property type="term" value="F:phosphorelay sensor kinase activity"/>
    <property type="evidence" value="ECO:0007669"/>
    <property type="project" value="InterPro"/>
</dbReference>
<dbReference type="InterPro" id="IPR003852">
    <property type="entry name" value="Sig_transdc_His_kinase_KdpD_N"/>
</dbReference>
<evidence type="ECO:0000313" key="16">
    <source>
        <dbReference type="EMBL" id="TQF02868.1"/>
    </source>
</evidence>
<dbReference type="InterPro" id="IPR004358">
    <property type="entry name" value="Sig_transdc_His_kin-like_C"/>
</dbReference>
<dbReference type="PANTHER" id="PTHR45569:SF1">
    <property type="entry name" value="SENSOR PROTEIN KDPD"/>
    <property type="match status" value="1"/>
</dbReference>
<dbReference type="Pfam" id="PF00582">
    <property type="entry name" value="Usp"/>
    <property type="match status" value="1"/>
</dbReference>
<dbReference type="InterPro" id="IPR003661">
    <property type="entry name" value="HisK_dim/P_dom"/>
</dbReference>
<evidence type="ECO:0000256" key="4">
    <source>
        <dbReference type="ARBA" id="ARBA00012438"/>
    </source>
</evidence>
<dbReference type="Gene3D" id="3.30.565.10">
    <property type="entry name" value="Histidine kinase-like ATPase, C-terminal domain"/>
    <property type="match status" value="1"/>
</dbReference>
<reference evidence="16 17" key="1">
    <citation type="submission" date="2019-06" db="EMBL/GenBank/DDBJ databases">
        <title>Description of Kitasatospora acidophila sp. nov. isolated from pine grove soil, and reclassification of Streptomyces novaecaesareae to Kitasatospora novaeceasareae comb. nov.</title>
        <authorList>
            <person name="Kim M.J."/>
        </authorList>
    </citation>
    <scope>NUCLEOTIDE SEQUENCE [LARGE SCALE GENOMIC DNA]</scope>
    <source>
        <strain evidence="16 17">MMS16-CNU292</strain>
    </source>
</reference>
<dbReference type="Gene3D" id="3.40.50.620">
    <property type="entry name" value="HUPs"/>
    <property type="match status" value="1"/>
</dbReference>
<evidence type="ECO:0000256" key="12">
    <source>
        <dbReference type="ARBA" id="ARBA00023012"/>
    </source>
</evidence>
<dbReference type="SUPFAM" id="SSF47384">
    <property type="entry name" value="Homodimeric domain of signal transducing histidine kinase"/>
    <property type="match status" value="1"/>
</dbReference>
<keyword evidence="9 16" id="KW-0418">Kinase</keyword>
<comment type="caution">
    <text evidence="16">The sequence shown here is derived from an EMBL/GenBank/DDBJ whole genome shotgun (WGS) entry which is preliminary data.</text>
</comment>
<dbReference type="SMART" id="SM00388">
    <property type="entry name" value="HisKA"/>
    <property type="match status" value="1"/>
</dbReference>
<evidence type="ECO:0000256" key="1">
    <source>
        <dbReference type="ARBA" id="ARBA00000085"/>
    </source>
</evidence>
<keyword evidence="6" id="KW-0808">Transferase</keyword>
<feature type="domain" description="Histidine kinase" evidence="15">
    <location>
        <begin position="625"/>
        <end position="842"/>
    </location>
</feature>
<keyword evidence="5" id="KW-0597">Phosphoprotein</keyword>
<sequence length="847" mass="89949">MRERAVRGKLRVFLGAAPGVGKTYGMLAEGRRQRAEGLDVVVGFVETYGRRGTEEQLGDLPVVPRRVVRYRGIELSEMDVDALLARRPALALVDELAHTNVPGSRNGKRWQDVSELLRAGIDVATTLNIQHLESVNDVVEQITGIVQRERIPDEVVRAADRIELVDLSPEALRTRMTRGEIYALDKIDVALGNYFRAGNLGALRELALLWLADRVEEELADYRARHGIRAPWETKERILVALNGAPQGENLIRRGARTATRVHGDLIGVHVRPDDGTLQSEPPGLEVQRRLLRELHGAYVEISGSDVAQALVDFARTESATQILLGPTSRSRLRELVSGSVINRVIRIAGPIDVRVLPPLDSQLLAVPPGPRRRRPAPVSARRQWAAWLLGPAEAIALAAVLSPLRGSLGLSGALLCLLLAVAGVARLGGLLPAAGTTAAAALAADFFFTTPVHSLVVDRAADVAPLLVFLAVAGIISHLIDGLARRSQQAARAKAEAQVLARLAGETVESGARALPELLAELREVFALDGAGVLVRAGEEWRPVVASGGPLPQQPQDAAFAADLGQGAVLVLAGPALSQEDARLLGPFVTQLRLARERERLAAAASTAEALAHTDRLHITLLEAVEHDLRTPLAAIATAAARLEAVDEGTGPREIRRLGAGIGTESARTLHLVANLLDLSRLQVGAVPVTPRPTELAAVVDAALASLPDEERAVGVRIALPDGLPKVEADPGLLERALANVVANARTWSPPGAEVRIDAGAVAGRIDVRVIDRGPGIAATDPESLFQPFRRTERHPDGTAGGVGLGLTVARGFVEAMDGELTVETTPGGGTTFVFGLRAGPPTAHS</sequence>
<evidence type="ECO:0000256" key="8">
    <source>
        <dbReference type="ARBA" id="ARBA00022741"/>
    </source>
</evidence>
<evidence type="ECO:0000313" key="17">
    <source>
        <dbReference type="Proteomes" id="UP000319103"/>
    </source>
</evidence>
<dbReference type="Gene3D" id="1.20.120.620">
    <property type="entry name" value="Backbone structure of the membrane domain of e. Coli histidine kinase receptor kdpd"/>
    <property type="match status" value="1"/>
</dbReference>
<dbReference type="InterPro" id="IPR003594">
    <property type="entry name" value="HATPase_dom"/>
</dbReference>
<evidence type="ECO:0000256" key="11">
    <source>
        <dbReference type="ARBA" id="ARBA00022989"/>
    </source>
</evidence>
<evidence type="ECO:0000256" key="5">
    <source>
        <dbReference type="ARBA" id="ARBA00022553"/>
    </source>
</evidence>
<dbReference type="InterPro" id="IPR014729">
    <property type="entry name" value="Rossmann-like_a/b/a_fold"/>
</dbReference>
<feature type="transmembrane region" description="Helical" evidence="14">
    <location>
        <begin position="440"/>
        <end position="458"/>
    </location>
</feature>
<keyword evidence="8" id="KW-0547">Nucleotide-binding</keyword>
<feature type="transmembrane region" description="Helical" evidence="14">
    <location>
        <begin position="464"/>
        <end position="485"/>
    </location>
</feature>
<evidence type="ECO:0000256" key="3">
    <source>
        <dbReference type="ARBA" id="ARBA00004236"/>
    </source>
</evidence>
<evidence type="ECO:0000256" key="2">
    <source>
        <dbReference type="ARBA" id="ARBA00004141"/>
    </source>
</evidence>
<dbReference type="EMBL" id="VIGB01000003">
    <property type="protein sequence ID" value="TQF02868.1"/>
    <property type="molecule type" value="Genomic_DNA"/>
</dbReference>
<evidence type="ECO:0000259" key="15">
    <source>
        <dbReference type="PROSITE" id="PS50109"/>
    </source>
</evidence>
<keyword evidence="10" id="KW-0067">ATP-binding</keyword>
<evidence type="ECO:0000256" key="13">
    <source>
        <dbReference type="ARBA" id="ARBA00023136"/>
    </source>
</evidence>
<dbReference type="InterPro" id="IPR025201">
    <property type="entry name" value="KdpD_TM"/>
</dbReference>
<dbReference type="OrthoDB" id="9806130at2"/>
<keyword evidence="17" id="KW-1185">Reference proteome</keyword>
<comment type="catalytic activity">
    <reaction evidence="1">
        <text>ATP + protein L-histidine = ADP + protein N-phospho-L-histidine.</text>
        <dbReference type="EC" id="2.7.13.3"/>
    </reaction>
</comment>
<dbReference type="Gene3D" id="1.10.287.130">
    <property type="match status" value="1"/>
</dbReference>
<feature type="transmembrane region" description="Helical" evidence="14">
    <location>
        <begin position="385"/>
        <end position="403"/>
    </location>
</feature>
<evidence type="ECO:0000256" key="14">
    <source>
        <dbReference type="SAM" id="Phobius"/>
    </source>
</evidence>
<protein>
    <recommendedName>
        <fullName evidence="4">histidine kinase</fullName>
        <ecNumber evidence="4">2.7.13.3</ecNumber>
    </recommendedName>
</protein>
<name>A0A540W1H4_9ACTN</name>
<dbReference type="CDD" id="cd00082">
    <property type="entry name" value="HisKA"/>
    <property type="match status" value="1"/>
</dbReference>
<dbReference type="InterPro" id="IPR038318">
    <property type="entry name" value="KdpD_sf"/>
</dbReference>
<dbReference type="PANTHER" id="PTHR45569">
    <property type="entry name" value="SENSOR PROTEIN KDPD"/>
    <property type="match status" value="1"/>
</dbReference>
<dbReference type="Proteomes" id="UP000319103">
    <property type="component" value="Unassembled WGS sequence"/>
</dbReference>
<dbReference type="SUPFAM" id="SSF55874">
    <property type="entry name" value="ATPase domain of HSP90 chaperone/DNA topoisomerase II/histidine kinase"/>
    <property type="match status" value="1"/>
</dbReference>
<keyword evidence="12" id="KW-0902">Two-component regulatory system</keyword>
<evidence type="ECO:0000256" key="10">
    <source>
        <dbReference type="ARBA" id="ARBA00022840"/>
    </source>
</evidence>
<dbReference type="FunFam" id="3.40.50.300:FF:000483">
    <property type="entry name" value="Sensor histidine kinase KdpD"/>
    <property type="match status" value="1"/>
</dbReference>
<dbReference type="AlphaFoldDB" id="A0A540W1H4"/>
<dbReference type="Pfam" id="PF02518">
    <property type="entry name" value="HATPase_c"/>
    <property type="match status" value="1"/>
</dbReference>
<evidence type="ECO:0000256" key="9">
    <source>
        <dbReference type="ARBA" id="ARBA00022777"/>
    </source>
</evidence>
<dbReference type="InterPro" id="IPR036890">
    <property type="entry name" value="HATPase_C_sf"/>
</dbReference>
<proteinExistence type="predicted"/>
<dbReference type="InterPro" id="IPR036097">
    <property type="entry name" value="HisK_dim/P_sf"/>
</dbReference>
<dbReference type="Pfam" id="PF00512">
    <property type="entry name" value="HisKA"/>
    <property type="match status" value="1"/>
</dbReference>
<organism evidence="16 17">
    <name type="scientific">Kitasatospora acidiphila</name>
    <dbReference type="NCBI Taxonomy" id="2567942"/>
    <lineage>
        <taxon>Bacteria</taxon>
        <taxon>Bacillati</taxon>
        <taxon>Actinomycetota</taxon>
        <taxon>Actinomycetes</taxon>
        <taxon>Kitasatosporales</taxon>
        <taxon>Streptomycetaceae</taxon>
        <taxon>Kitasatospora</taxon>
    </lineage>
</organism>
<dbReference type="GO" id="GO:0005524">
    <property type="term" value="F:ATP binding"/>
    <property type="evidence" value="ECO:0007669"/>
    <property type="project" value="UniProtKB-KW"/>
</dbReference>
<keyword evidence="13 14" id="KW-0472">Membrane</keyword>
<comment type="subcellular location">
    <subcellularLocation>
        <location evidence="3">Cell membrane</location>
    </subcellularLocation>
    <subcellularLocation>
        <location evidence="2">Membrane</location>
        <topology evidence="2">Multi-pass membrane protein</topology>
    </subcellularLocation>
</comment>
<dbReference type="InterPro" id="IPR052023">
    <property type="entry name" value="Histidine_kinase_KdpD"/>
</dbReference>
<dbReference type="Pfam" id="PF13493">
    <property type="entry name" value="DUF4118"/>
    <property type="match status" value="1"/>
</dbReference>
<dbReference type="PRINTS" id="PR00344">
    <property type="entry name" value="BCTRLSENSOR"/>
</dbReference>
<dbReference type="SUPFAM" id="SSF52402">
    <property type="entry name" value="Adenine nucleotide alpha hydrolases-like"/>
    <property type="match status" value="1"/>
</dbReference>
<dbReference type="PROSITE" id="PS50109">
    <property type="entry name" value="HIS_KIN"/>
    <property type="match status" value="1"/>
</dbReference>
<evidence type="ECO:0000256" key="7">
    <source>
        <dbReference type="ARBA" id="ARBA00022692"/>
    </source>
</evidence>
<dbReference type="SMART" id="SM00387">
    <property type="entry name" value="HATPase_c"/>
    <property type="match status" value="1"/>
</dbReference>
<accession>A0A540W1H4</accession>
<dbReference type="EC" id="2.7.13.3" evidence="4"/>
<dbReference type="InterPro" id="IPR005467">
    <property type="entry name" value="His_kinase_dom"/>
</dbReference>